<dbReference type="PIRSF" id="PIRSF039090">
    <property type="entry name" value="Flis"/>
    <property type="match status" value="1"/>
</dbReference>
<proteinExistence type="inferred from homology"/>
<dbReference type="Proteomes" id="UP000643810">
    <property type="component" value="Unassembled WGS sequence"/>
</dbReference>
<keyword evidence="3 6" id="KW-0963">Cytoplasm</keyword>
<accession>A0ABR7GF97</accession>
<keyword evidence="7" id="KW-0282">Flagellum</keyword>
<evidence type="ECO:0000256" key="3">
    <source>
        <dbReference type="ARBA" id="ARBA00022490"/>
    </source>
</evidence>
<evidence type="ECO:0000313" key="8">
    <source>
        <dbReference type="Proteomes" id="UP000643810"/>
    </source>
</evidence>
<dbReference type="RefSeq" id="WP_118280386.1">
    <property type="nucleotide sequence ID" value="NZ_JACOPG010000002.1"/>
</dbReference>
<evidence type="ECO:0000313" key="7">
    <source>
        <dbReference type="EMBL" id="MBC5686128.1"/>
    </source>
</evidence>
<evidence type="ECO:0000256" key="5">
    <source>
        <dbReference type="ARBA" id="ARBA00023186"/>
    </source>
</evidence>
<dbReference type="Gene3D" id="1.20.120.340">
    <property type="entry name" value="Flagellar protein FliS"/>
    <property type="match status" value="1"/>
</dbReference>
<protein>
    <recommendedName>
        <fullName evidence="6">Flagellar secretion chaperone FliS</fullName>
    </recommendedName>
</protein>
<gene>
    <name evidence="7" type="primary">fliS</name>
    <name evidence="7" type="ORF">H8R94_05835</name>
</gene>
<keyword evidence="5" id="KW-0143">Chaperone</keyword>
<keyword evidence="7" id="KW-0969">Cilium</keyword>
<evidence type="ECO:0000256" key="6">
    <source>
        <dbReference type="PIRNR" id="PIRNR039090"/>
    </source>
</evidence>
<comment type="similarity">
    <text evidence="2 6">Belongs to the FliS family.</text>
</comment>
<dbReference type="CDD" id="cd16098">
    <property type="entry name" value="FliS"/>
    <property type="match status" value="1"/>
</dbReference>
<keyword evidence="7" id="KW-0966">Cell projection</keyword>
<dbReference type="InterPro" id="IPR003713">
    <property type="entry name" value="FliS"/>
</dbReference>
<evidence type="ECO:0000256" key="1">
    <source>
        <dbReference type="ARBA" id="ARBA00004514"/>
    </source>
</evidence>
<dbReference type="NCBIfam" id="TIGR00208">
    <property type="entry name" value="fliS"/>
    <property type="match status" value="1"/>
</dbReference>
<comment type="caution">
    <text evidence="7">The sequence shown here is derived from an EMBL/GenBank/DDBJ whole genome shotgun (WGS) entry which is preliminary data.</text>
</comment>
<keyword evidence="8" id="KW-1185">Reference proteome</keyword>
<evidence type="ECO:0000256" key="2">
    <source>
        <dbReference type="ARBA" id="ARBA00008787"/>
    </source>
</evidence>
<organism evidence="7 8">
    <name type="scientific">Roseburia lenta</name>
    <dbReference type="NCBI Taxonomy" id="2763061"/>
    <lineage>
        <taxon>Bacteria</taxon>
        <taxon>Bacillati</taxon>
        <taxon>Bacillota</taxon>
        <taxon>Clostridia</taxon>
        <taxon>Lachnospirales</taxon>
        <taxon>Lachnospiraceae</taxon>
        <taxon>Roseburia</taxon>
    </lineage>
</organism>
<dbReference type="EMBL" id="JACOPG010000002">
    <property type="protein sequence ID" value="MBC5686128.1"/>
    <property type="molecule type" value="Genomic_DNA"/>
</dbReference>
<dbReference type="SUPFAM" id="SSF101116">
    <property type="entry name" value="Flagellar export chaperone FliS"/>
    <property type="match status" value="1"/>
</dbReference>
<comment type="subcellular location">
    <subcellularLocation>
        <location evidence="1 6">Cytoplasm</location>
        <location evidence="1 6">Cytosol</location>
    </subcellularLocation>
</comment>
<keyword evidence="4 6" id="KW-1005">Bacterial flagellum biogenesis</keyword>
<dbReference type="PANTHER" id="PTHR34773:SF1">
    <property type="entry name" value="FLAGELLAR SECRETION CHAPERONE FLIS"/>
    <property type="match status" value="1"/>
</dbReference>
<reference evidence="7 8" key="1">
    <citation type="submission" date="2020-08" db="EMBL/GenBank/DDBJ databases">
        <title>Genome public.</title>
        <authorList>
            <person name="Liu C."/>
            <person name="Sun Q."/>
        </authorList>
    </citation>
    <scope>NUCLEOTIDE SEQUENCE [LARGE SCALE GENOMIC DNA]</scope>
    <source>
        <strain evidence="7 8">NSJ-9</strain>
    </source>
</reference>
<name>A0ABR7GF97_9FIRM</name>
<dbReference type="PANTHER" id="PTHR34773">
    <property type="entry name" value="FLAGELLAR SECRETION CHAPERONE FLIS"/>
    <property type="match status" value="1"/>
</dbReference>
<evidence type="ECO:0000256" key="4">
    <source>
        <dbReference type="ARBA" id="ARBA00022795"/>
    </source>
</evidence>
<sequence length="129" mass="14689">MVPNNGYNAYAKNKIMTASPAELTLMLYEGAIKFCNIAVVAIENKDYAKANTNIQKAERIIGEFKATLNHKYATAKDFDAVYDYLLDRLIQANMKKDPEILEEVLKHLRTMRDTWKEVMKITKNGTVVA</sequence>
<dbReference type="Pfam" id="PF02561">
    <property type="entry name" value="FliS"/>
    <property type="match status" value="1"/>
</dbReference>
<dbReference type="InterPro" id="IPR036584">
    <property type="entry name" value="FliS_sf"/>
</dbReference>